<keyword evidence="3" id="KW-1185">Reference proteome</keyword>
<keyword evidence="1" id="KW-0472">Membrane</keyword>
<keyword evidence="1" id="KW-0812">Transmembrane</keyword>
<sequence length="158" mass="18375">MELSKTFIAVGGLIVASLVWGNNLYFHYSMESGYRDSLKAIPSTKMNKTFHDNLVGQVERKMGYPEIFFNIGLDHLNDDFFPKTLHDELEKMLCDFTQLPLGLNIENKRVMKSRLTVIEKDKVTVHLNVYNQYKEVLFKETKVLKGCSEFQALKKKYQ</sequence>
<reference evidence="2 3" key="1">
    <citation type="submission" date="2019-08" db="EMBL/GenBank/DDBJ databases">
        <title>Five species of Acinetobacter isolated from floral nectar and animal pollinators.</title>
        <authorList>
            <person name="Hendry T.A."/>
        </authorList>
    </citation>
    <scope>NUCLEOTIDE SEQUENCE [LARGE SCALE GENOMIC DNA]</scope>
    <source>
        <strain evidence="2 3">MD18.27</strain>
    </source>
</reference>
<feature type="transmembrane region" description="Helical" evidence="1">
    <location>
        <begin position="6"/>
        <end position="26"/>
    </location>
</feature>
<evidence type="ECO:0000313" key="3">
    <source>
        <dbReference type="Proteomes" id="UP001339883"/>
    </source>
</evidence>
<dbReference type="EMBL" id="VTDN01000003">
    <property type="protein sequence ID" value="MEB5476528.1"/>
    <property type="molecule type" value="Genomic_DNA"/>
</dbReference>
<dbReference type="RefSeq" id="WP_325775020.1">
    <property type="nucleotide sequence ID" value="NZ_VTDN01000003.1"/>
</dbReference>
<evidence type="ECO:0000256" key="1">
    <source>
        <dbReference type="SAM" id="Phobius"/>
    </source>
</evidence>
<accession>A0ABU6DSX5</accession>
<evidence type="ECO:0000313" key="2">
    <source>
        <dbReference type="EMBL" id="MEB5476528.1"/>
    </source>
</evidence>
<name>A0ABU6DSX5_9GAMM</name>
<organism evidence="2 3">
    <name type="scientific">Acinetobacter pollinis</name>
    <dbReference type="NCBI Taxonomy" id="2605270"/>
    <lineage>
        <taxon>Bacteria</taxon>
        <taxon>Pseudomonadati</taxon>
        <taxon>Pseudomonadota</taxon>
        <taxon>Gammaproteobacteria</taxon>
        <taxon>Moraxellales</taxon>
        <taxon>Moraxellaceae</taxon>
        <taxon>Acinetobacter</taxon>
    </lineage>
</organism>
<gene>
    <name evidence="2" type="ORF">I2F25_05600</name>
</gene>
<dbReference type="Proteomes" id="UP001339883">
    <property type="component" value="Unassembled WGS sequence"/>
</dbReference>
<comment type="caution">
    <text evidence="2">The sequence shown here is derived from an EMBL/GenBank/DDBJ whole genome shotgun (WGS) entry which is preliminary data.</text>
</comment>
<proteinExistence type="predicted"/>
<keyword evidence="1" id="KW-1133">Transmembrane helix</keyword>
<protein>
    <submittedName>
        <fullName evidence="2">Uncharacterized protein</fullName>
    </submittedName>
</protein>